<dbReference type="InterPro" id="IPR023393">
    <property type="entry name" value="START-like_dom_sf"/>
</dbReference>
<accession>A0ABW5DN93</accession>
<proteinExistence type="predicted"/>
<comment type="caution">
    <text evidence="1">The sequence shown here is derived from an EMBL/GenBank/DDBJ whole genome shotgun (WGS) entry which is preliminary data.</text>
</comment>
<dbReference type="CDD" id="cd07822">
    <property type="entry name" value="SRPBCC_4"/>
    <property type="match status" value="1"/>
</dbReference>
<dbReference type="InterPro" id="IPR019587">
    <property type="entry name" value="Polyketide_cyclase/dehydratase"/>
</dbReference>
<dbReference type="PANTHER" id="PTHR36166:SF1">
    <property type="entry name" value="SRPBCC DOMAIN-CONTAINING PROTEIN"/>
    <property type="match status" value="1"/>
</dbReference>
<dbReference type="PANTHER" id="PTHR36166">
    <property type="entry name" value="CHROMOSOME 9, WHOLE GENOME SHOTGUN SEQUENCE"/>
    <property type="match status" value="1"/>
</dbReference>
<organism evidence="1 2">
    <name type="scientific">Lacibacterium aquatile</name>
    <dbReference type="NCBI Taxonomy" id="1168082"/>
    <lineage>
        <taxon>Bacteria</taxon>
        <taxon>Pseudomonadati</taxon>
        <taxon>Pseudomonadota</taxon>
        <taxon>Alphaproteobacteria</taxon>
        <taxon>Rhodospirillales</taxon>
        <taxon>Rhodospirillaceae</taxon>
    </lineage>
</organism>
<keyword evidence="2" id="KW-1185">Reference proteome</keyword>
<sequence>MPSRFIETMIDIPAPPRVVWDVLTDFASYPEWNPFIRRIDGEAVDGRSIRVWLKAPGRPTFKIRPRLTAMVPRQEMRWLGSFLAPGVFDGEHYFRLFPHPGGTRFEHGEQFNGMLVSVLMGKGMQAATTRGFEEMNEALSKRCELIESKVSVTE</sequence>
<dbReference type="RefSeq" id="WP_379874116.1">
    <property type="nucleotide sequence ID" value="NZ_JBHUIP010000001.1"/>
</dbReference>
<evidence type="ECO:0000313" key="2">
    <source>
        <dbReference type="Proteomes" id="UP001597295"/>
    </source>
</evidence>
<protein>
    <submittedName>
        <fullName evidence="1">SRPBCC family protein</fullName>
    </submittedName>
</protein>
<reference evidence="2" key="1">
    <citation type="journal article" date="2019" name="Int. J. Syst. Evol. Microbiol.">
        <title>The Global Catalogue of Microorganisms (GCM) 10K type strain sequencing project: providing services to taxonomists for standard genome sequencing and annotation.</title>
        <authorList>
            <consortium name="The Broad Institute Genomics Platform"/>
            <consortium name="The Broad Institute Genome Sequencing Center for Infectious Disease"/>
            <person name="Wu L."/>
            <person name="Ma J."/>
        </authorList>
    </citation>
    <scope>NUCLEOTIDE SEQUENCE [LARGE SCALE GENOMIC DNA]</scope>
    <source>
        <strain evidence="2">CGMCC 1.19062</strain>
    </source>
</reference>
<evidence type="ECO:0000313" key="1">
    <source>
        <dbReference type="EMBL" id="MFD2261406.1"/>
    </source>
</evidence>
<name>A0ABW5DN93_9PROT</name>
<gene>
    <name evidence="1" type="ORF">ACFSM5_00805</name>
</gene>
<dbReference type="Pfam" id="PF10604">
    <property type="entry name" value="Polyketide_cyc2"/>
    <property type="match status" value="1"/>
</dbReference>
<dbReference type="EMBL" id="JBHUIP010000001">
    <property type="protein sequence ID" value="MFD2261406.1"/>
    <property type="molecule type" value="Genomic_DNA"/>
</dbReference>
<dbReference type="Gene3D" id="3.30.530.20">
    <property type="match status" value="1"/>
</dbReference>
<dbReference type="Proteomes" id="UP001597295">
    <property type="component" value="Unassembled WGS sequence"/>
</dbReference>
<dbReference type="SUPFAM" id="SSF55961">
    <property type="entry name" value="Bet v1-like"/>
    <property type="match status" value="1"/>
</dbReference>